<protein>
    <submittedName>
        <fullName evidence="1">Uncharacterized protein</fullName>
    </submittedName>
</protein>
<name>A0ACC2YW09_9PEZI</name>
<keyword evidence="2" id="KW-1185">Reference proteome</keyword>
<reference evidence="1" key="1">
    <citation type="submission" date="2022-10" db="EMBL/GenBank/DDBJ databases">
        <title>Culturing micro-colonial fungi from biological soil crusts in the Mojave desert and describing Neophaeococcomyces mojavensis, and introducing the new genera and species Taxawa tesnikishii.</title>
        <authorList>
            <person name="Kurbessoian T."/>
            <person name="Stajich J.E."/>
        </authorList>
    </citation>
    <scope>NUCLEOTIDE SEQUENCE</scope>
    <source>
        <strain evidence="1">JES_115</strain>
    </source>
</reference>
<gene>
    <name evidence="1" type="ORF">H2199_006474</name>
</gene>
<proteinExistence type="predicted"/>
<sequence length="183" mass="20666">MNYQLRNVDRLYETKYDAVTQLSTAKRQQTHVVQVREVLKRDDDKTVKALCVPMLEDPFLPMLYRAGCSIMLSLVDKDPEQKLHDALAVISDMEKILEAENASDLLNNMTDVEDSDDEAVEQEGAEEETVQEQKEPSKDEAALYVLGAAHEATERSRKTPEPTLTSVFEASRTEATTDNQSEE</sequence>
<dbReference type="Proteomes" id="UP001172680">
    <property type="component" value="Unassembled WGS sequence"/>
</dbReference>
<comment type="caution">
    <text evidence="1">The sequence shown here is derived from an EMBL/GenBank/DDBJ whole genome shotgun (WGS) entry which is preliminary data.</text>
</comment>
<evidence type="ECO:0000313" key="1">
    <source>
        <dbReference type="EMBL" id="KAJ9639441.1"/>
    </source>
</evidence>
<dbReference type="EMBL" id="JAPDRP010000019">
    <property type="protein sequence ID" value="KAJ9639441.1"/>
    <property type="molecule type" value="Genomic_DNA"/>
</dbReference>
<accession>A0ACC2YW09</accession>
<evidence type="ECO:0000313" key="2">
    <source>
        <dbReference type="Proteomes" id="UP001172680"/>
    </source>
</evidence>
<organism evidence="1 2">
    <name type="scientific">Coniosporium tulheliwenetii</name>
    <dbReference type="NCBI Taxonomy" id="3383036"/>
    <lineage>
        <taxon>Eukaryota</taxon>
        <taxon>Fungi</taxon>
        <taxon>Dikarya</taxon>
        <taxon>Ascomycota</taxon>
        <taxon>Pezizomycotina</taxon>
        <taxon>Dothideomycetes</taxon>
        <taxon>Dothideomycetes incertae sedis</taxon>
        <taxon>Coniosporium</taxon>
    </lineage>
</organism>